<dbReference type="Proteomes" id="UP000315423">
    <property type="component" value="Unassembled WGS sequence"/>
</dbReference>
<protein>
    <submittedName>
        <fullName evidence="1">Uncharacterized protein</fullName>
    </submittedName>
</protein>
<proteinExistence type="predicted"/>
<evidence type="ECO:0000313" key="1">
    <source>
        <dbReference type="EMBL" id="TKY92294.1"/>
    </source>
</evidence>
<dbReference type="EMBL" id="QYBA01000043">
    <property type="protein sequence ID" value="TKY92294.1"/>
    <property type="molecule type" value="Genomic_DNA"/>
</dbReference>
<evidence type="ECO:0000313" key="2">
    <source>
        <dbReference type="Proteomes" id="UP000315423"/>
    </source>
</evidence>
<reference evidence="1" key="1">
    <citation type="submission" date="2018-09" db="EMBL/GenBank/DDBJ databases">
        <title>A genomic encyclopedia of anaerobic methanotrophic archaea.</title>
        <authorList>
            <person name="Skennerton C.T."/>
            <person name="Chadwick G.L."/>
            <person name="Laso-Perez R."/>
            <person name="Leu A.O."/>
            <person name="Speth D.R."/>
            <person name="Yu H."/>
            <person name="Morgan-Lang C."/>
            <person name="Hatzenpichler R."/>
            <person name="Goudeau D."/>
            <person name="Malmstrom R."/>
            <person name="Woyke T."/>
            <person name="Hallam S."/>
            <person name="Tyson G.W."/>
            <person name="Wegener G."/>
            <person name="Boetius A."/>
            <person name="Orphan V.J."/>
        </authorList>
    </citation>
    <scope>NUCLEOTIDE SEQUENCE</scope>
    <source>
        <strain evidence="1">CONS3730D10UFb2</strain>
    </source>
</reference>
<name>A0AC61SCC7_9EURY</name>
<sequence length="101" mass="11472">MVEIEIPQKVSHSFDVIKKYEPIDESYMLQQVLLYGIHDLAQEMAIKLFSEGKITIGEAAKIADLSVGEMMELFTTRGIRSRITVDDFEEGLSNALNMFNE</sequence>
<gene>
    <name evidence="1" type="ORF">C5S46_01365</name>
</gene>
<organism evidence="1 2">
    <name type="scientific">Candidatus Methanomarinus sp</name>
    <dbReference type="NCBI Taxonomy" id="3386244"/>
    <lineage>
        <taxon>Archaea</taxon>
        <taxon>Methanobacteriati</taxon>
        <taxon>Methanobacteriota</taxon>
        <taxon>Stenosarchaea group</taxon>
        <taxon>Methanomicrobia</taxon>
        <taxon>Methanosarcinales</taxon>
        <taxon>ANME-2 cluster</taxon>
        <taxon>Candidatus Methanocomedenaceae</taxon>
        <taxon>Candidatus Methanomarinus</taxon>
    </lineage>
</organism>
<accession>A0AC61SCC7</accession>
<comment type="caution">
    <text evidence="1">The sequence shown here is derived from an EMBL/GenBank/DDBJ whole genome shotgun (WGS) entry which is preliminary data.</text>
</comment>